<dbReference type="Pfam" id="PF02880">
    <property type="entry name" value="PGM_PMM_III"/>
    <property type="match status" value="1"/>
</dbReference>
<evidence type="ECO:0000256" key="1">
    <source>
        <dbReference type="ARBA" id="ARBA00004514"/>
    </source>
</evidence>
<dbReference type="InterPro" id="IPR005835">
    <property type="entry name" value="NTP_transferase_dom"/>
</dbReference>
<keyword evidence="3" id="KW-0963">Cytoplasm</keyword>
<dbReference type="InterPro" id="IPR011004">
    <property type="entry name" value="Trimer_LpxA-like_sf"/>
</dbReference>
<proteinExistence type="inferred from homology"/>
<dbReference type="GO" id="GO:0016779">
    <property type="term" value="F:nucleotidyltransferase activity"/>
    <property type="evidence" value="ECO:0007669"/>
    <property type="project" value="UniProtKB-KW"/>
</dbReference>
<dbReference type="SUPFAM" id="SSF51161">
    <property type="entry name" value="Trimeric LpxA-like enzymes"/>
    <property type="match status" value="1"/>
</dbReference>
<dbReference type="SUPFAM" id="SSF55957">
    <property type="entry name" value="Phosphoglucomutase, C-terminal domain"/>
    <property type="match status" value="1"/>
</dbReference>
<dbReference type="InterPro" id="IPR005845">
    <property type="entry name" value="A-D-PHexomutase_a/b/a-II"/>
</dbReference>
<dbReference type="Pfam" id="PF00483">
    <property type="entry name" value="NTP_transferase"/>
    <property type="match status" value="1"/>
</dbReference>
<sequence length="836" mass="92372">MKAVVMAGGEGTRLRPLTSNRPKPLVPIINKPIAQHIIEHLKRAGITDIVITLYYLAEEIQGFFGDGSEHGVNIVYSIEDTPLGTAGSVRKAWEHLKDDTFIIVSGDALTDIDIPRALEYHRKNQSEATLVLQHVENPLEFGVVITDDDGRIRRFLEKPSWGEVFSDTVNTGMYIIEPQVLDLMDEGRNYDWSQDIFPRMLAEGKPLFGYIMEEYWTDVGSLQQYRQAQYEVLRGKTSLPIPGNRLGSDIFVGEGTEIDPGAEIIGPVVIGENCRIKSGVTIGQDCVIGDNAIIEEGAKLQKAILWDSAYVGKNAELTGCTVCHHCTVKDGVTIQEGAVVGDRCHIEPGATIRTLVKLWPDKVIEADSTVTASLIWGSKYQSSLFRALGVSGICNIELTPDFATKLGASYGAYLKKGATVVTARDAHPASRMLKRAFLSGLISVGCNILDLQALPLPIARSAVATENCAGGVNIRLDPDHPRHALIEFFDKQGIYLNVNAERKIETIFFREDYGRTDMEEVGEINFAPRAVEQYNQRFNSKLRTGDIARRRFKVVVDYAYGRISSVLPDLLGRLDCDVIALNAYTDAARAPKTLLERQELVYNLSQVVTTLRADLGVMLFSDGERLLLVDEQGDVLTGARLVATMASLVAQTRPGAKVAVPVTAPSVIESVMRRTNGVVARTKTDPRYLMTLSSLEAEKVAMAGDLDGGFIFPDFCPSFDAMFAFAKTLEMLSWLQRPLSEFSAELPEMYLSSLAVRCPWEVKGKVMRRLTEESRTLTSRADLIDGIKLTDSEREWVLVLPDAAEPVFHVYAEGRTEADARARAQQYVEKIESIKG</sequence>
<evidence type="ECO:0000256" key="2">
    <source>
        <dbReference type="ARBA" id="ARBA00010231"/>
    </source>
</evidence>
<keyword evidence="5" id="KW-0597">Phosphoprotein</keyword>
<dbReference type="InterPro" id="IPR050486">
    <property type="entry name" value="Mannose-1P_guanyltransferase"/>
</dbReference>
<keyword evidence="4" id="KW-0396">Initiation factor</keyword>
<dbReference type="PANTHER" id="PTHR22572">
    <property type="entry name" value="SUGAR-1-PHOSPHATE GUANYL TRANSFERASE"/>
    <property type="match status" value="1"/>
</dbReference>
<dbReference type="Pfam" id="PF02878">
    <property type="entry name" value="PGM_PMM_I"/>
    <property type="match status" value="1"/>
</dbReference>
<keyword evidence="6" id="KW-0648">Protein biosynthesis</keyword>
<feature type="domain" description="EIF2B subunit epsilon/gamma LbH" evidence="11">
    <location>
        <begin position="250"/>
        <end position="352"/>
    </location>
</feature>
<dbReference type="InterPro" id="IPR036900">
    <property type="entry name" value="A-D-PHexomutase_C_sf"/>
</dbReference>
<dbReference type="Gene3D" id="3.30.310.50">
    <property type="entry name" value="Alpha-D-phosphohexomutase, C-terminal domain"/>
    <property type="match status" value="1"/>
</dbReference>
<evidence type="ECO:0000259" key="10">
    <source>
        <dbReference type="Pfam" id="PF02880"/>
    </source>
</evidence>
<evidence type="ECO:0000256" key="3">
    <source>
        <dbReference type="ARBA" id="ARBA00022490"/>
    </source>
</evidence>
<accession>A0A6J4IK06</accession>
<comment type="subcellular location">
    <subcellularLocation>
        <location evidence="1">Cytoplasm</location>
        <location evidence="1">Cytosol</location>
    </subcellularLocation>
</comment>
<evidence type="ECO:0000256" key="4">
    <source>
        <dbReference type="ARBA" id="ARBA00022540"/>
    </source>
</evidence>
<evidence type="ECO:0000313" key="12">
    <source>
        <dbReference type="EMBL" id="CAA9252450.1"/>
    </source>
</evidence>
<evidence type="ECO:0000256" key="6">
    <source>
        <dbReference type="ARBA" id="ARBA00022917"/>
    </source>
</evidence>
<feature type="domain" description="Alpha-D-phosphohexomutase alpha/beta/alpha" evidence="9">
    <location>
        <begin position="533"/>
        <end position="633"/>
    </location>
</feature>
<dbReference type="AlphaFoldDB" id="A0A6J4IK06"/>
<keyword evidence="12" id="KW-0413">Isomerase</keyword>
<dbReference type="Pfam" id="PF25084">
    <property type="entry name" value="LbH_EIF2B"/>
    <property type="match status" value="1"/>
</dbReference>
<evidence type="ECO:0000259" key="8">
    <source>
        <dbReference type="Pfam" id="PF02878"/>
    </source>
</evidence>
<feature type="domain" description="Alpha-D-phosphohexomutase alpha/beta/alpha" evidence="10">
    <location>
        <begin position="640"/>
        <end position="750"/>
    </location>
</feature>
<evidence type="ECO:0000256" key="5">
    <source>
        <dbReference type="ARBA" id="ARBA00022553"/>
    </source>
</evidence>
<evidence type="ECO:0000259" key="11">
    <source>
        <dbReference type="Pfam" id="PF25084"/>
    </source>
</evidence>
<dbReference type="GO" id="GO:0005975">
    <property type="term" value="P:carbohydrate metabolic process"/>
    <property type="evidence" value="ECO:0007669"/>
    <property type="project" value="InterPro"/>
</dbReference>
<dbReference type="InterPro" id="IPR016055">
    <property type="entry name" value="A-D-PHexomutase_a/b/a-I/II/III"/>
</dbReference>
<dbReference type="Pfam" id="PF02879">
    <property type="entry name" value="PGM_PMM_II"/>
    <property type="match status" value="1"/>
</dbReference>
<dbReference type="Gene3D" id="3.40.120.10">
    <property type="entry name" value="Alpha-D-Glucose-1,6-Bisphosphate, subunit A, domain 3"/>
    <property type="match status" value="3"/>
</dbReference>
<dbReference type="Gene3D" id="3.90.550.10">
    <property type="entry name" value="Spore Coat Polysaccharide Biosynthesis Protein SpsA, Chain A"/>
    <property type="match status" value="1"/>
</dbReference>
<evidence type="ECO:0000259" key="7">
    <source>
        <dbReference type="Pfam" id="PF00483"/>
    </source>
</evidence>
<protein>
    <submittedName>
        <fullName evidence="12">Mannose-1-phosphate guanylyltransferase / Phosphomannomutase</fullName>
        <ecNumber evidence="12">5.4.2.8</ecNumber>
    </submittedName>
</protein>
<dbReference type="CDD" id="cd05805">
    <property type="entry name" value="MPG1_transferase"/>
    <property type="match status" value="1"/>
</dbReference>
<keyword evidence="12" id="KW-0808">Transferase</keyword>
<name>A0A6J4IK06_9BACT</name>
<dbReference type="InterPro" id="IPR056764">
    <property type="entry name" value="LbH_EIF2B3/5"/>
</dbReference>
<dbReference type="EMBL" id="CADCTO010000257">
    <property type="protein sequence ID" value="CAA9252450.1"/>
    <property type="molecule type" value="Genomic_DNA"/>
</dbReference>
<keyword evidence="12" id="KW-0548">Nucleotidyltransferase</keyword>
<feature type="domain" description="Nucleotidyl transferase" evidence="7">
    <location>
        <begin position="2"/>
        <end position="233"/>
    </location>
</feature>
<dbReference type="GO" id="GO:0004615">
    <property type="term" value="F:phosphomannomutase activity"/>
    <property type="evidence" value="ECO:0007669"/>
    <property type="project" value="UniProtKB-EC"/>
</dbReference>
<dbReference type="InterPro" id="IPR029044">
    <property type="entry name" value="Nucleotide-diphossugar_trans"/>
</dbReference>
<dbReference type="InterPro" id="IPR005846">
    <property type="entry name" value="A-D-PHexomutase_a/b/a-III"/>
</dbReference>
<dbReference type="InterPro" id="IPR005844">
    <property type="entry name" value="A-D-PHexomutase_a/b/a-I"/>
</dbReference>
<dbReference type="SUPFAM" id="SSF53448">
    <property type="entry name" value="Nucleotide-diphospho-sugar transferases"/>
    <property type="match status" value="1"/>
</dbReference>
<gene>
    <name evidence="12" type="ORF">AVDCRST_MAG63-1992</name>
</gene>
<reference evidence="12" key="1">
    <citation type="submission" date="2020-02" db="EMBL/GenBank/DDBJ databases">
        <authorList>
            <person name="Meier V. D."/>
        </authorList>
    </citation>
    <scope>NUCLEOTIDE SEQUENCE</scope>
    <source>
        <strain evidence="12">AVDCRST_MAG63</strain>
    </source>
</reference>
<dbReference type="Gene3D" id="2.160.10.10">
    <property type="entry name" value="Hexapeptide repeat proteins"/>
    <property type="match status" value="1"/>
</dbReference>
<dbReference type="CDD" id="cd04181">
    <property type="entry name" value="NTP_transferase"/>
    <property type="match status" value="1"/>
</dbReference>
<organism evidence="12">
    <name type="scientific">uncultured Armatimonadetes bacterium</name>
    <dbReference type="NCBI Taxonomy" id="157466"/>
    <lineage>
        <taxon>Bacteria</taxon>
        <taxon>Bacillati</taxon>
        <taxon>Armatimonadota</taxon>
        <taxon>environmental samples</taxon>
    </lineage>
</organism>
<comment type="similarity">
    <text evidence="2">Belongs to the phosphohexose mutase family.</text>
</comment>
<dbReference type="SUPFAM" id="SSF53738">
    <property type="entry name" value="Phosphoglucomutase, first 3 domains"/>
    <property type="match status" value="2"/>
</dbReference>
<evidence type="ECO:0000259" key="9">
    <source>
        <dbReference type="Pfam" id="PF02879"/>
    </source>
</evidence>
<feature type="domain" description="Alpha-D-phosphohexomutase alpha/beta/alpha" evidence="8">
    <location>
        <begin position="384"/>
        <end position="512"/>
    </location>
</feature>
<dbReference type="EC" id="5.4.2.8" evidence="12"/>